<sequence>MDHGSWIMNHLRHPFELAVDTKSESAPDPNGDYNGHRNGEGNLIPLAKAEYLVSTFHSAESLDDMLHELGDDLKKEFRKFAAKTRRGQRNDATVLDVFRPSRLQGLRDSGHVHFGLGDALQSAGLKKREGKIEVIKKLEYPSNAAQLEAGLGLFGYYRKYCLGYSYVVELKSV</sequence>
<dbReference type="KEGG" id="act:ACLA_016260"/>
<gene>
    <name evidence="1" type="ORF">ACLA_016260</name>
</gene>
<evidence type="ECO:0000313" key="2">
    <source>
        <dbReference type="Proteomes" id="UP000006701"/>
    </source>
</evidence>
<dbReference type="HOGENOM" id="CLU_1547183_0_0_1"/>
<dbReference type="Proteomes" id="UP000006701">
    <property type="component" value="Unassembled WGS sequence"/>
</dbReference>
<keyword evidence="2" id="KW-1185">Reference proteome</keyword>
<dbReference type="AlphaFoldDB" id="A1CBR2"/>
<accession>A1CBR2</accession>
<organism evidence="1 2">
    <name type="scientific">Aspergillus clavatus (strain ATCC 1007 / CBS 513.65 / DSM 816 / NCTC 3887 / NRRL 1 / QM 1276 / 107)</name>
    <dbReference type="NCBI Taxonomy" id="344612"/>
    <lineage>
        <taxon>Eukaryota</taxon>
        <taxon>Fungi</taxon>
        <taxon>Dikarya</taxon>
        <taxon>Ascomycota</taxon>
        <taxon>Pezizomycotina</taxon>
        <taxon>Eurotiomycetes</taxon>
        <taxon>Eurotiomycetidae</taxon>
        <taxon>Eurotiales</taxon>
        <taxon>Aspergillaceae</taxon>
        <taxon>Aspergillus</taxon>
        <taxon>Aspergillus subgen. Fumigati</taxon>
    </lineage>
</organism>
<name>A1CBR2_ASPCL</name>
<dbReference type="RefSeq" id="XP_001274606.1">
    <property type="nucleotide sequence ID" value="XM_001274605.1"/>
</dbReference>
<dbReference type="VEuPathDB" id="FungiDB:ACLA_016260"/>
<protein>
    <submittedName>
        <fullName evidence="1">Uncharacterized protein</fullName>
    </submittedName>
</protein>
<reference evidence="1 2" key="1">
    <citation type="journal article" date="2008" name="PLoS Genet.">
        <title>Genomic islands in the pathogenic filamentous fungus Aspergillus fumigatus.</title>
        <authorList>
            <person name="Fedorova N.D."/>
            <person name="Khaldi N."/>
            <person name="Joardar V.S."/>
            <person name="Maiti R."/>
            <person name="Amedeo P."/>
            <person name="Anderson M.J."/>
            <person name="Crabtree J."/>
            <person name="Silva J.C."/>
            <person name="Badger J.H."/>
            <person name="Albarraq A."/>
            <person name="Angiuoli S."/>
            <person name="Bussey H."/>
            <person name="Bowyer P."/>
            <person name="Cotty P.J."/>
            <person name="Dyer P.S."/>
            <person name="Egan A."/>
            <person name="Galens K."/>
            <person name="Fraser-Liggett C.M."/>
            <person name="Haas B.J."/>
            <person name="Inman J.M."/>
            <person name="Kent R."/>
            <person name="Lemieux S."/>
            <person name="Malavazi I."/>
            <person name="Orvis J."/>
            <person name="Roemer T."/>
            <person name="Ronning C.M."/>
            <person name="Sundaram J.P."/>
            <person name="Sutton G."/>
            <person name="Turner G."/>
            <person name="Venter J.C."/>
            <person name="White O.R."/>
            <person name="Whitty B.R."/>
            <person name="Youngman P."/>
            <person name="Wolfe K.H."/>
            <person name="Goldman G.H."/>
            <person name="Wortman J.R."/>
            <person name="Jiang B."/>
            <person name="Denning D.W."/>
            <person name="Nierman W.C."/>
        </authorList>
    </citation>
    <scope>NUCLEOTIDE SEQUENCE [LARGE SCALE GENOMIC DNA]</scope>
    <source>
        <strain evidence="2">ATCC 1007 / CBS 513.65 / DSM 816 / NCTC 3887 / NRRL 1</strain>
    </source>
</reference>
<dbReference type="EMBL" id="DS027049">
    <property type="protein sequence ID" value="EAW13180.1"/>
    <property type="molecule type" value="Genomic_DNA"/>
</dbReference>
<proteinExistence type="predicted"/>
<evidence type="ECO:0000313" key="1">
    <source>
        <dbReference type="EMBL" id="EAW13180.1"/>
    </source>
</evidence>
<dbReference type="OrthoDB" id="5417660at2759"/>
<dbReference type="GeneID" id="4706569"/>